<keyword evidence="2" id="KW-0547">Nucleotide-binding</keyword>
<dbReference type="EMBL" id="JAYKBV010000044">
    <property type="protein sequence ID" value="MEB3041943.1"/>
    <property type="molecule type" value="Genomic_DNA"/>
</dbReference>
<dbReference type="GO" id="GO:0005524">
    <property type="term" value="F:ATP binding"/>
    <property type="evidence" value="ECO:0007669"/>
    <property type="project" value="UniProtKB-KW"/>
</dbReference>
<comment type="caution">
    <text evidence="2">The sequence shown here is derived from an EMBL/GenBank/DDBJ whole genome shotgun (WGS) entry which is preliminary data.</text>
</comment>
<dbReference type="InterPro" id="IPR052026">
    <property type="entry name" value="ExeA_AAA_ATPase_DNA-bind"/>
</dbReference>
<name>A0ABU5YDB2_9FLAO</name>
<keyword evidence="3" id="KW-1185">Reference proteome</keyword>
<evidence type="ECO:0000259" key="1">
    <source>
        <dbReference type="Pfam" id="PF13401"/>
    </source>
</evidence>
<sequence length="295" mass="33263">MITTALKEKIILAIAENRKNYQSDSKHAQSLGINTAQYSRIKKGELEGVLSDANWVSIARRLQVQLKDERPWVTVETETFQYIYLQLSTCQARSISAILCDRAGIGKTHTAKVYVSKNKNAVYIDCSQVKTKQKLIRKIAQEFGIAHTGRYADVYEDLVFYVKQLENPLIILDEAGDLEYHAFLELKSLWNATEYACGWYMMGADGLQAKIDRNKDIKKVGYAEIFDRYGSKYSRVSPAQDNEAITAFLLGQIAQIGAANGSTFTPEQLFARTKGSLRKVRTEIEKVRAAQAINN</sequence>
<dbReference type="InterPro" id="IPR027417">
    <property type="entry name" value="P-loop_NTPase"/>
</dbReference>
<dbReference type="Pfam" id="PF13401">
    <property type="entry name" value="AAA_22"/>
    <property type="match status" value="1"/>
</dbReference>
<proteinExistence type="predicted"/>
<evidence type="ECO:0000313" key="3">
    <source>
        <dbReference type="Proteomes" id="UP001324270"/>
    </source>
</evidence>
<organism evidence="2 3">
    <name type="scientific">Capnocytophaga gingivalis</name>
    <dbReference type="NCBI Taxonomy" id="1017"/>
    <lineage>
        <taxon>Bacteria</taxon>
        <taxon>Pseudomonadati</taxon>
        <taxon>Bacteroidota</taxon>
        <taxon>Flavobacteriia</taxon>
        <taxon>Flavobacteriales</taxon>
        <taxon>Flavobacteriaceae</taxon>
        <taxon>Capnocytophaga</taxon>
    </lineage>
</organism>
<keyword evidence="2" id="KW-0067">ATP-binding</keyword>
<protein>
    <submittedName>
        <fullName evidence="2">ATP-binding protein</fullName>
    </submittedName>
</protein>
<feature type="domain" description="ORC1/DEAH AAA+ ATPase" evidence="1">
    <location>
        <begin position="99"/>
        <end position="208"/>
    </location>
</feature>
<evidence type="ECO:0000313" key="2">
    <source>
        <dbReference type="EMBL" id="MEB3041943.1"/>
    </source>
</evidence>
<dbReference type="Proteomes" id="UP001324270">
    <property type="component" value="Unassembled WGS sequence"/>
</dbReference>
<dbReference type="RefSeq" id="WP_323980399.1">
    <property type="nucleotide sequence ID" value="NZ_JAYKBV010000044.1"/>
</dbReference>
<dbReference type="PANTHER" id="PTHR35894:SF5">
    <property type="entry name" value="MU-LIKE PROPHAGE FLUMU DNA TRANSPOSITION PROTEIN B"/>
    <property type="match status" value="1"/>
</dbReference>
<gene>
    <name evidence="2" type="ORF">VJJ49_14785</name>
</gene>
<accession>A0ABU5YDB2</accession>
<dbReference type="Gene3D" id="3.40.50.300">
    <property type="entry name" value="P-loop containing nucleotide triphosphate hydrolases"/>
    <property type="match status" value="1"/>
</dbReference>
<dbReference type="PANTHER" id="PTHR35894">
    <property type="entry name" value="GENERAL SECRETION PATHWAY PROTEIN A-RELATED"/>
    <property type="match status" value="1"/>
</dbReference>
<dbReference type="SUPFAM" id="SSF52540">
    <property type="entry name" value="P-loop containing nucleoside triphosphate hydrolases"/>
    <property type="match status" value="1"/>
</dbReference>
<dbReference type="InterPro" id="IPR049945">
    <property type="entry name" value="AAA_22"/>
</dbReference>
<reference evidence="2 3" key="1">
    <citation type="submission" date="2023-12" db="EMBL/GenBank/DDBJ databases">
        <title>Genomic sequences of Capnocytophaga and Parvimonas strains.</title>
        <authorList>
            <person name="Watt R.M."/>
            <person name="Wang M."/>
            <person name="Yang T."/>
            <person name="Tong W.M."/>
        </authorList>
    </citation>
    <scope>NUCLEOTIDE SEQUENCE [LARGE SCALE GENOMIC DNA]</scope>
    <source>
        <strain evidence="2 3">CCUG 13156</strain>
    </source>
</reference>